<organism evidence="2 3">
    <name type="scientific">Giardia duodenalis assemblage B</name>
    <dbReference type="NCBI Taxonomy" id="1394984"/>
    <lineage>
        <taxon>Eukaryota</taxon>
        <taxon>Metamonada</taxon>
        <taxon>Diplomonadida</taxon>
        <taxon>Hexamitidae</taxon>
        <taxon>Giardiinae</taxon>
        <taxon>Giardia</taxon>
    </lineage>
</organism>
<reference evidence="2 3" key="1">
    <citation type="journal article" date="2015" name="Mol. Biochem. Parasitol.">
        <title>Identification of polymorphic genes for use in assemblage B genotyping assays through comparative genomics of multiple assemblage B Giardia duodenalis isolates.</title>
        <authorList>
            <person name="Wielinga C."/>
            <person name="Thompson R.C."/>
            <person name="Monis P."/>
            <person name="Ryan U."/>
        </authorList>
    </citation>
    <scope>NUCLEOTIDE SEQUENCE [LARGE SCALE GENOMIC DNA]</scope>
    <source>
        <strain evidence="2 3">BAH15c1</strain>
    </source>
</reference>
<gene>
    <name evidence="2" type="ORF">QR46_4908</name>
</gene>
<name>A0A132NM44_GIAIN</name>
<dbReference type="EMBL" id="JXTI01000301">
    <property type="protein sequence ID" value="KWX11139.1"/>
    <property type="molecule type" value="Genomic_DNA"/>
</dbReference>
<comment type="caution">
    <text evidence="2">The sequence shown here is derived from an EMBL/GenBank/DDBJ whole genome shotgun (WGS) entry which is preliminary data.</text>
</comment>
<feature type="compositionally biased region" description="Basic and acidic residues" evidence="1">
    <location>
        <begin position="63"/>
        <end position="80"/>
    </location>
</feature>
<dbReference type="VEuPathDB" id="GiardiaDB:QR46_4908"/>
<sequence>MARGPTDAVALKSVVLAGPLENPGYHLPYSDRMLSHDCVDHAGEASSALSPGVTQLPHPVHVHPVDNRGHLDQEARGAVRDRRRPWSAGTCRLRRSAGWADRHGHPGCSGAEPKELRSTE</sequence>
<dbReference type="Proteomes" id="UP000070089">
    <property type="component" value="Unassembled WGS sequence"/>
</dbReference>
<dbReference type="AlphaFoldDB" id="A0A132NM44"/>
<accession>A0A132NM44</accession>
<proteinExistence type="predicted"/>
<evidence type="ECO:0000313" key="2">
    <source>
        <dbReference type="EMBL" id="KWX11139.1"/>
    </source>
</evidence>
<feature type="region of interest" description="Disordered" evidence="1">
    <location>
        <begin position="62"/>
        <end position="120"/>
    </location>
</feature>
<protein>
    <submittedName>
        <fullName evidence="2">Putative phosphatase</fullName>
    </submittedName>
</protein>
<evidence type="ECO:0000256" key="1">
    <source>
        <dbReference type="SAM" id="MobiDB-lite"/>
    </source>
</evidence>
<evidence type="ECO:0000313" key="3">
    <source>
        <dbReference type="Proteomes" id="UP000070089"/>
    </source>
</evidence>